<dbReference type="PANTHER" id="PTHR18968">
    <property type="entry name" value="THIAMINE PYROPHOSPHATE ENZYMES"/>
    <property type="match status" value="1"/>
</dbReference>
<dbReference type="GO" id="GO:0050660">
    <property type="term" value="F:flavin adenine dinucleotide binding"/>
    <property type="evidence" value="ECO:0007669"/>
    <property type="project" value="TreeGrafter"/>
</dbReference>
<dbReference type="InterPro" id="IPR029061">
    <property type="entry name" value="THDP-binding"/>
</dbReference>
<dbReference type="PANTHER" id="PTHR18968:SF13">
    <property type="entry name" value="ACETOLACTATE SYNTHASE CATALYTIC SUBUNIT, MITOCHONDRIAL"/>
    <property type="match status" value="1"/>
</dbReference>
<evidence type="ECO:0000256" key="2">
    <source>
        <dbReference type="ARBA" id="ARBA00023052"/>
    </source>
</evidence>
<evidence type="ECO:0000259" key="5">
    <source>
        <dbReference type="Pfam" id="PF02775"/>
    </source>
</evidence>
<keyword evidence="8" id="KW-1185">Reference proteome</keyword>
<dbReference type="GO" id="GO:0003984">
    <property type="term" value="F:acetolactate synthase activity"/>
    <property type="evidence" value="ECO:0007669"/>
    <property type="project" value="TreeGrafter"/>
</dbReference>
<dbReference type="InterPro" id="IPR012000">
    <property type="entry name" value="Thiamin_PyroP_enz_cen_dom"/>
</dbReference>
<dbReference type="SUPFAM" id="SSF52518">
    <property type="entry name" value="Thiamin diphosphate-binding fold (THDP-binding)"/>
    <property type="match status" value="2"/>
</dbReference>
<evidence type="ECO:0000256" key="3">
    <source>
        <dbReference type="RuleBase" id="RU362132"/>
    </source>
</evidence>
<dbReference type="GO" id="GO:0030976">
    <property type="term" value="F:thiamine pyrophosphate binding"/>
    <property type="evidence" value="ECO:0007669"/>
    <property type="project" value="InterPro"/>
</dbReference>
<accession>A0A9J6PE57</accession>
<feature type="domain" description="Thiamine pyrophosphate enzyme TPP-binding" evidence="5">
    <location>
        <begin position="388"/>
        <end position="530"/>
    </location>
</feature>
<dbReference type="InterPro" id="IPR011766">
    <property type="entry name" value="TPP_enzyme_TPP-bd"/>
</dbReference>
<name>A0A9J6PE57_9PROT</name>
<sequence length="551" mass="57970">MTGTYTVGDLVADFLHALGVETVFGIVSVHNIPMLDAIGRGNAIRFVMARGEMGGAHMADAYARVSGNLGVLFTSTGPGAANAVPGLVEARFGGAPLLHITGQTQTADIDTGHGAVHDVPDQLGMLASVSKKAFRVRSADEALGTLIEAATAALAPPMGPVSVEIPIDIQRTRIDRPADLEGLVLPIPPAWAGDAGSLDRLADAVAGAKRPLLWCGNGARHARAAVERLADMGIAVVTSGAGRAVIPETHPMMLGAFHAGPVVEAFYETVDMMVVAGGRLRGHETRDLSMKLPETRVQIDIDPAARGRTYTTDLFHTGEAGAALSAIADRLEGRLAVEDSYRAEIADLKTRIVETFRDTLGPYRDVPDAFARAMGPDALWVRDVTLNNTTWGNRLLPLKEPGQNVYPIGAAIGPGLAMGIGAAFAAEGRKTVVMTGDGGFFLNVGELWTAVQENVQVAIVVMNDKGYGVIKHIQDALYGGRHFFGDLKAPSLEGLAELAGIPFGRVSAVGELEGALRQALDHHGPALVEVDMTAIGPYPPYYKPPPYAQKG</sequence>
<evidence type="ECO:0000259" key="4">
    <source>
        <dbReference type="Pfam" id="PF00205"/>
    </source>
</evidence>
<reference evidence="7" key="1">
    <citation type="submission" date="2022-06" db="EMBL/GenBank/DDBJ databases">
        <title>Isolation and Genomics of Futiania mangrovii gen. nov., sp. nov., a Rare and Metabolically-versatile member in the Class Alphaproteobacteria.</title>
        <authorList>
            <person name="Liu L."/>
            <person name="Huang W.-C."/>
            <person name="Pan J."/>
            <person name="Li J."/>
            <person name="Huang Y."/>
            <person name="Du H."/>
            <person name="Liu Y."/>
            <person name="Li M."/>
        </authorList>
    </citation>
    <scope>NUCLEOTIDE SEQUENCE</scope>
    <source>
        <strain evidence="7">FT118</strain>
    </source>
</reference>
<dbReference type="Gene3D" id="3.40.50.970">
    <property type="match status" value="2"/>
</dbReference>
<dbReference type="InterPro" id="IPR045229">
    <property type="entry name" value="TPP_enz"/>
</dbReference>
<keyword evidence="2 3" id="KW-0786">Thiamine pyrophosphate</keyword>
<dbReference type="RefSeq" id="WP_269332894.1">
    <property type="nucleotide sequence ID" value="NZ_JAMZFT010000002.1"/>
</dbReference>
<feature type="domain" description="Thiamine pyrophosphate enzyme central" evidence="4">
    <location>
        <begin position="198"/>
        <end position="327"/>
    </location>
</feature>
<evidence type="ECO:0000313" key="7">
    <source>
        <dbReference type="EMBL" id="MCP1336953.1"/>
    </source>
</evidence>
<comment type="caution">
    <text evidence="7">The sequence shown here is derived from an EMBL/GenBank/DDBJ whole genome shotgun (WGS) entry which is preliminary data.</text>
</comment>
<dbReference type="Pfam" id="PF02775">
    <property type="entry name" value="TPP_enzyme_C"/>
    <property type="match status" value="1"/>
</dbReference>
<evidence type="ECO:0000256" key="1">
    <source>
        <dbReference type="ARBA" id="ARBA00007812"/>
    </source>
</evidence>
<dbReference type="AlphaFoldDB" id="A0A9J6PE57"/>
<dbReference type="Pfam" id="PF02776">
    <property type="entry name" value="TPP_enzyme_N"/>
    <property type="match status" value="1"/>
</dbReference>
<dbReference type="EMBL" id="JAMZFT010000002">
    <property type="protein sequence ID" value="MCP1336953.1"/>
    <property type="molecule type" value="Genomic_DNA"/>
</dbReference>
<dbReference type="Pfam" id="PF00205">
    <property type="entry name" value="TPP_enzyme_M"/>
    <property type="match status" value="1"/>
</dbReference>
<dbReference type="GO" id="GO:0000287">
    <property type="term" value="F:magnesium ion binding"/>
    <property type="evidence" value="ECO:0007669"/>
    <property type="project" value="InterPro"/>
</dbReference>
<evidence type="ECO:0000259" key="6">
    <source>
        <dbReference type="Pfam" id="PF02776"/>
    </source>
</evidence>
<comment type="similarity">
    <text evidence="1 3">Belongs to the TPP enzyme family.</text>
</comment>
<evidence type="ECO:0000313" key="8">
    <source>
        <dbReference type="Proteomes" id="UP001055804"/>
    </source>
</evidence>
<feature type="domain" description="Thiamine pyrophosphate enzyme N-terminal TPP-binding" evidence="6">
    <location>
        <begin position="6"/>
        <end position="124"/>
    </location>
</feature>
<dbReference type="GO" id="GO:0005948">
    <property type="term" value="C:acetolactate synthase complex"/>
    <property type="evidence" value="ECO:0007669"/>
    <property type="project" value="TreeGrafter"/>
</dbReference>
<protein>
    <submittedName>
        <fullName evidence="7">Thiamine pyrophosphate-binding protein</fullName>
    </submittedName>
</protein>
<proteinExistence type="inferred from homology"/>
<dbReference type="InterPro" id="IPR012001">
    <property type="entry name" value="Thiamin_PyroP_enz_TPP-bd_dom"/>
</dbReference>
<dbReference type="SUPFAM" id="SSF52467">
    <property type="entry name" value="DHS-like NAD/FAD-binding domain"/>
    <property type="match status" value="1"/>
</dbReference>
<organism evidence="7 8">
    <name type="scientific">Futiania mangrovi</name>
    <dbReference type="NCBI Taxonomy" id="2959716"/>
    <lineage>
        <taxon>Bacteria</taxon>
        <taxon>Pseudomonadati</taxon>
        <taxon>Pseudomonadota</taxon>
        <taxon>Alphaproteobacteria</taxon>
        <taxon>Futianiales</taxon>
        <taxon>Futianiaceae</taxon>
        <taxon>Futiania</taxon>
    </lineage>
</organism>
<dbReference type="CDD" id="cd00568">
    <property type="entry name" value="TPP_enzymes"/>
    <property type="match status" value="1"/>
</dbReference>
<dbReference type="CDD" id="cd07035">
    <property type="entry name" value="TPP_PYR_POX_like"/>
    <property type="match status" value="1"/>
</dbReference>
<dbReference type="Proteomes" id="UP001055804">
    <property type="component" value="Unassembled WGS sequence"/>
</dbReference>
<dbReference type="NCBIfam" id="NF005470">
    <property type="entry name" value="PRK07064.1"/>
    <property type="match status" value="1"/>
</dbReference>
<dbReference type="Gene3D" id="3.40.50.1220">
    <property type="entry name" value="TPP-binding domain"/>
    <property type="match status" value="1"/>
</dbReference>
<gene>
    <name evidence="7" type="ORF">NJQ99_11075</name>
</gene>
<dbReference type="InterPro" id="IPR029035">
    <property type="entry name" value="DHS-like_NAD/FAD-binding_dom"/>
</dbReference>
<dbReference type="GO" id="GO:0009099">
    <property type="term" value="P:L-valine biosynthetic process"/>
    <property type="evidence" value="ECO:0007669"/>
    <property type="project" value="TreeGrafter"/>
</dbReference>
<dbReference type="GO" id="GO:0009097">
    <property type="term" value="P:isoleucine biosynthetic process"/>
    <property type="evidence" value="ECO:0007669"/>
    <property type="project" value="TreeGrafter"/>
</dbReference>